<accession>A0AAD6WW93</accession>
<gene>
    <name evidence="1" type="ORF">C8F04DRAFT_1401668</name>
</gene>
<name>A0AAD6WW93_9AGAR</name>
<proteinExistence type="predicted"/>
<dbReference type="InterPro" id="IPR032675">
    <property type="entry name" value="LRR_dom_sf"/>
</dbReference>
<evidence type="ECO:0008006" key="3">
    <source>
        <dbReference type="Google" id="ProtNLM"/>
    </source>
</evidence>
<comment type="caution">
    <text evidence="1">The sequence shown here is derived from an EMBL/GenBank/DDBJ whole genome shotgun (WGS) entry which is preliminary data.</text>
</comment>
<evidence type="ECO:0000313" key="1">
    <source>
        <dbReference type="EMBL" id="KAJ7023514.1"/>
    </source>
</evidence>
<evidence type="ECO:0000313" key="2">
    <source>
        <dbReference type="Proteomes" id="UP001218188"/>
    </source>
</evidence>
<dbReference type="Gene3D" id="3.80.10.10">
    <property type="entry name" value="Ribonuclease Inhibitor"/>
    <property type="match status" value="1"/>
</dbReference>
<dbReference type="SUPFAM" id="SSF52047">
    <property type="entry name" value="RNI-like"/>
    <property type="match status" value="1"/>
</dbReference>
<dbReference type="EMBL" id="JARJCM010000187">
    <property type="protein sequence ID" value="KAJ7023514.1"/>
    <property type="molecule type" value="Genomic_DNA"/>
</dbReference>
<dbReference type="AlphaFoldDB" id="A0AAD6WW93"/>
<reference evidence="1" key="1">
    <citation type="submission" date="2023-03" db="EMBL/GenBank/DDBJ databases">
        <title>Massive genome expansion in bonnet fungi (Mycena s.s.) driven by repeated elements and novel gene families across ecological guilds.</title>
        <authorList>
            <consortium name="Lawrence Berkeley National Laboratory"/>
            <person name="Harder C.B."/>
            <person name="Miyauchi S."/>
            <person name="Viragh M."/>
            <person name="Kuo A."/>
            <person name="Thoen E."/>
            <person name="Andreopoulos B."/>
            <person name="Lu D."/>
            <person name="Skrede I."/>
            <person name="Drula E."/>
            <person name="Henrissat B."/>
            <person name="Morin E."/>
            <person name="Kohler A."/>
            <person name="Barry K."/>
            <person name="LaButti K."/>
            <person name="Morin E."/>
            <person name="Salamov A."/>
            <person name="Lipzen A."/>
            <person name="Mereny Z."/>
            <person name="Hegedus B."/>
            <person name="Baldrian P."/>
            <person name="Stursova M."/>
            <person name="Weitz H."/>
            <person name="Taylor A."/>
            <person name="Grigoriev I.V."/>
            <person name="Nagy L.G."/>
            <person name="Martin F."/>
            <person name="Kauserud H."/>
        </authorList>
    </citation>
    <scope>NUCLEOTIDE SEQUENCE</scope>
    <source>
        <strain evidence="1">CBHHK200</strain>
    </source>
</reference>
<organism evidence="1 2">
    <name type="scientific">Mycena alexandri</name>
    <dbReference type="NCBI Taxonomy" id="1745969"/>
    <lineage>
        <taxon>Eukaryota</taxon>
        <taxon>Fungi</taxon>
        <taxon>Dikarya</taxon>
        <taxon>Basidiomycota</taxon>
        <taxon>Agaricomycotina</taxon>
        <taxon>Agaricomycetes</taxon>
        <taxon>Agaricomycetidae</taxon>
        <taxon>Agaricales</taxon>
        <taxon>Marasmiineae</taxon>
        <taxon>Mycenaceae</taxon>
        <taxon>Mycena</taxon>
    </lineage>
</organism>
<dbReference type="Proteomes" id="UP001218188">
    <property type="component" value="Unassembled WGS sequence"/>
</dbReference>
<protein>
    <recommendedName>
        <fullName evidence="3">F-box domain-containing protein</fullName>
    </recommendedName>
</protein>
<sequence>MPADLWETVFIDGRATLRPRRETVASDWDRWLKYAYRIRALTCIDPLGGSNPVLKDAYRTLTREAPEDYLVPRLEHLSWCHRQIAYSPFIDIFINPHIKSIDLDGQVDHGHLFDSLGQHCPSLTSVVVQGVNAASSEVERRRLSTFICSLTSVEVLDVRTMDFSMLTHLDRPPTLKTLRTSLPASLSFADVPDGTMFSQLRSTTITLAGRTIPILTSFVRTWNNPQLKSFELLVRDCRALQQIEELYQVLSTHCSHEHLAFFKVTLIQWKHTTVAAHPGHFFRPLFRFTHLRIVEFHVPAGYTLDDATILDMATAWPFLEQLALGSSTSHSPKCTLLGLYFLSQRCPLLEALEITLDASSVPQLSADSAGAARQDKLNLIHVWFSPISDASAVAKFMLTLFRNLKEIVTELHYW</sequence>
<keyword evidence="2" id="KW-1185">Reference proteome</keyword>